<evidence type="ECO:0000313" key="2">
    <source>
        <dbReference type="Proteomes" id="UP000605848"/>
    </source>
</evidence>
<accession>A0A937D0A1</accession>
<dbReference type="InterPro" id="IPR037178">
    <property type="entry name" value="ColicinD_C_sf"/>
</dbReference>
<proteinExistence type="predicted"/>
<dbReference type="Gene3D" id="3.10.450.200">
    <property type="match status" value="1"/>
</dbReference>
<gene>
    <name evidence="1" type="ORF">JKG68_02395</name>
</gene>
<evidence type="ECO:0000313" key="1">
    <source>
        <dbReference type="EMBL" id="MBL0402810.1"/>
    </source>
</evidence>
<name>A0A937D0A1_9HYPH</name>
<protein>
    <submittedName>
        <fullName evidence="1">Uncharacterized protein</fullName>
    </submittedName>
</protein>
<dbReference type="EMBL" id="JAEQMY010000002">
    <property type="protein sequence ID" value="MBL0402810.1"/>
    <property type="molecule type" value="Genomic_DNA"/>
</dbReference>
<dbReference type="GO" id="GO:0004540">
    <property type="term" value="F:RNA nuclease activity"/>
    <property type="evidence" value="ECO:0007669"/>
    <property type="project" value="InterPro"/>
</dbReference>
<sequence>MLESVDTPAARFLEEVARGELPPQQDQELRNLQHKYNKHGHHWGMDKNASFRVNAAAYAQTLIDHKNNPDTEVSFGTFRGATPVIHYFNPITGLWLGVFADSTISRLATFMLDDDQVRDLDEKGDVRREREIM</sequence>
<dbReference type="AlphaFoldDB" id="A0A937D0A1"/>
<reference evidence="1" key="1">
    <citation type="submission" date="2021-01" db="EMBL/GenBank/DDBJ databases">
        <title>Microvirga sp.</title>
        <authorList>
            <person name="Kim M.K."/>
        </authorList>
    </citation>
    <scope>NUCLEOTIDE SEQUENCE</scope>
    <source>
        <strain evidence="1">5420S-16</strain>
    </source>
</reference>
<dbReference type="Proteomes" id="UP000605848">
    <property type="component" value="Unassembled WGS sequence"/>
</dbReference>
<dbReference type="RefSeq" id="WP_202055499.1">
    <property type="nucleotide sequence ID" value="NZ_JAEQMY010000002.1"/>
</dbReference>
<dbReference type="SUPFAM" id="SSF102824">
    <property type="entry name" value="Colicin D/E5 nuclease domain"/>
    <property type="match status" value="1"/>
</dbReference>
<organism evidence="1 2">
    <name type="scientific">Microvirga aerilata</name>
    <dbReference type="NCBI Taxonomy" id="670292"/>
    <lineage>
        <taxon>Bacteria</taxon>
        <taxon>Pseudomonadati</taxon>
        <taxon>Pseudomonadota</taxon>
        <taxon>Alphaproteobacteria</taxon>
        <taxon>Hyphomicrobiales</taxon>
        <taxon>Methylobacteriaceae</taxon>
        <taxon>Microvirga</taxon>
    </lineage>
</organism>
<dbReference type="InterPro" id="IPR038233">
    <property type="entry name" value="Colicin_D/E5_nuclease"/>
</dbReference>
<keyword evidence="2" id="KW-1185">Reference proteome</keyword>
<comment type="caution">
    <text evidence="1">The sequence shown here is derived from an EMBL/GenBank/DDBJ whole genome shotgun (WGS) entry which is preliminary data.</text>
</comment>